<keyword evidence="1" id="KW-0175">Coiled coil</keyword>
<sequence>MKNDFLIISNMFKSITNIKLPECLKNHDPSQGIAVSWNEFKESLYHWPSALEDYEYAYNSDEQDIDRIIKNIHKATTYLGSLSSGYLGHGYIARVDHALKEIESDFSKLNDFISKLPQLFEISQIDFERKKNFAEKTHIKIQQLLKNIPDGEDKKQIYKVSLLMEEITLNISYVSFSLRNINNSVNRLNGQIETINNIYKELVENFNQENKKDIFTRNYRQCMIYFSEFTNKFNLFSYDYKSFNKNNILIIL</sequence>
<dbReference type="PATRIC" id="fig|29488.15.peg.3952"/>
<reference evidence="3" key="1">
    <citation type="submission" date="2015-11" db="EMBL/GenBank/DDBJ databases">
        <authorList>
            <person name="Tobias N.J."/>
            <person name="Mishra B."/>
            <person name="Gupta D.K."/>
            <person name="Thines M."/>
            <person name="Stinear T.P."/>
            <person name="Bode H.B."/>
        </authorList>
    </citation>
    <scope>NUCLEOTIDE SEQUENCE [LARGE SCALE GENOMIC DNA]</scope>
    <source>
        <strain evidence="3">PB45.5</strain>
    </source>
</reference>
<protein>
    <submittedName>
        <fullName evidence="2">Uncharacterized protein</fullName>
    </submittedName>
</protein>
<name>A0A1B8YEQ4_9GAMM</name>
<dbReference type="EMBL" id="LOIC01000082">
    <property type="protein sequence ID" value="OCA53540.1"/>
    <property type="molecule type" value="Genomic_DNA"/>
</dbReference>
<evidence type="ECO:0000256" key="1">
    <source>
        <dbReference type="SAM" id="Coils"/>
    </source>
</evidence>
<proteinExistence type="predicted"/>
<dbReference type="AlphaFoldDB" id="A0A1B8YEQ4"/>
<gene>
    <name evidence="2" type="ORF">Phpb_03598</name>
</gene>
<accession>A0A1B8YEQ4</accession>
<evidence type="ECO:0000313" key="3">
    <source>
        <dbReference type="Proteomes" id="UP000092665"/>
    </source>
</evidence>
<evidence type="ECO:0000313" key="2">
    <source>
        <dbReference type="EMBL" id="OCA53540.1"/>
    </source>
</evidence>
<comment type="caution">
    <text evidence="2">The sequence shown here is derived from an EMBL/GenBank/DDBJ whole genome shotgun (WGS) entry which is preliminary data.</text>
</comment>
<dbReference type="Proteomes" id="UP000092665">
    <property type="component" value="Unassembled WGS sequence"/>
</dbReference>
<organism evidence="2 3">
    <name type="scientific">Photorhabdus namnaonensis</name>
    <dbReference type="NCBI Taxonomy" id="1851568"/>
    <lineage>
        <taxon>Bacteria</taxon>
        <taxon>Pseudomonadati</taxon>
        <taxon>Pseudomonadota</taxon>
        <taxon>Gammaproteobacteria</taxon>
        <taxon>Enterobacterales</taxon>
        <taxon>Morganellaceae</taxon>
        <taxon>Photorhabdus</taxon>
    </lineage>
</organism>
<feature type="coiled-coil region" evidence="1">
    <location>
        <begin position="178"/>
        <end position="205"/>
    </location>
</feature>
<keyword evidence="3" id="KW-1185">Reference proteome</keyword>
<dbReference type="RefSeq" id="WP_065391517.1">
    <property type="nucleotide sequence ID" value="NZ_CAWMQN010000082.1"/>
</dbReference>